<dbReference type="GO" id="GO:0051130">
    <property type="term" value="P:positive regulation of cellular component organization"/>
    <property type="evidence" value="ECO:0007669"/>
    <property type="project" value="UniProtKB-ARBA"/>
</dbReference>
<evidence type="ECO:0000313" key="13">
    <source>
        <dbReference type="EMBL" id="CAI9734467.1"/>
    </source>
</evidence>
<feature type="domain" description="SH3" evidence="11">
    <location>
        <begin position="493"/>
        <end position="554"/>
    </location>
</feature>
<dbReference type="PANTHER" id="PTHR15735">
    <property type="entry name" value="FCH AND DOUBLE SH3 DOMAINS PROTEIN"/>
    <property type="match status" value="1"/>
</dbReference>
<feature type="compositionally biased region" description="Low complexity" evidence="10">
    <location>
        <begin position="572"/>
        <end position="586"/>
    </location>
</feature>
<accession>A0AA36FEB3</accession>
<keyword evidence="14" id="KW-1185">Reference proteome</keyword>
<proteinExistence type="predicted"/>
<dbReference type="Pfam" id="PF00611">
    <property type="entry name" value="FCH"/>
    <property type="match status" value="1"/>
</dbReference>
<dbReference type="Proteomes" id="UP001162480">
    <property type="component" value="Chromosome 16"/>
</dbReference>
<dbReference type="InterPro" id="IPR031160">
    <property type="entry name" value="F_BAR_dom"/>
</dbReference>
<keyword evidence="5 9" id="KW-0175">Coiled coil</keyword>
<dbReference type="InterPro" id="IPR027267">
    <property type="entry name" value="AH/BAR_dom_sf"/>
</dbReference>
<sequence>MQPPPRKVKHAAALKLIHTEQLQKLQSKHQQEVELLEDIRIFSQKRSAIEKEYAQSLLKLTSSLLKKDIVLPPDIPSEDGKEHKTAVIVWRQILEELEKVAKARLAASEIYYEKCAEPAKPLKNAKVQCLKKLVSQLSLIQSEVAQSVLEMTKAHKIYIADETQTNDAKQKAMEADEKLKRKSVGFFKSMTSLQRNCSKLTTRYEQCATKSTASRNEYLLCQSAANAHQIRYYSVDLPELMKALDGEVYERIQDYFTIHTSTSAEVSAIETNCFQKLSHEAEKISRNYNLQCFLHESNVFTDLLQYQFEPCCNDQVIKLSQEYGASHQLEKEARKWATKISKETKAIREHIKTMKALQNQLKSDVSGGAGTEKSDSAGQDTESQLEELKQNMRRAETAKMKAEARIELLRNIGINVDEWLTNAQTDSLAAEPDAVSRTPSQASVRTESSSGPTEEPEATYTHFDDDDDYVEEVAEIEQVSMSPAIQSSSSSRQYPIYAQALYTFQATNSDELGLEENESIEVIGDGDGDGWVQAKDSQGQIGFIPESYVRFLEDGEQPSMQPTTTASMETYDPSSSLDMPSMSSPPHAALSTPDLPPAPDIPPATDLTAEEIRAAGQDNNDMPPPPDFTMTNHMEPPSDVSHYDVASSFSSGDLEVQQATAQTTSEIPAVPNLPLIPNDGEIWARALYDYEGNTDDELSFTEGTYIRIIRKDENGIDDGFWQGEIEGEIGVFPSLVVEELVENGEPEQDLLTPVKGGPPDFAPPPPVMVTLPTPDRLTPPSLSNGQAKTDDSTSTTTTTTTTTTASTGEQVSEPKECEKPPTSDIEGSSDSAAASEETKDVNAVAETEVVDAEQSKTTDSSKPEESTKQTSGSLDQVESAVESDLPDQQQNLDSKPGSLDQSQDKAEPIGDTESLEKTESSSKTKSANGTESSEQATSVKDSSSVDKPSLHEETSADSKTHGEDSQTFKSSDEFGQPIENNVSNAVTDDDSMKTHDDNIVATLPAVSSEPSVEPKKEEVEGEKERVMEKGEEHEEEKPEEGAEMKKPADDGEQDVKKEEVFVWKNKRSPILNFV</sequence>
<evidence type="ECO:0000256" key="10">
    <source>
        <dbReference type="SAM" id="MobiDB-lite"/>
    </source>
</evidence>
<keyword evidence="4" id="KW-0677">Repeat</keyword>
<evidence type="ECO:0000256" key="9">
    <source>
        <dbReference type="PROSITE-ProRule" id="PRU01077"/>
    </source>
</evidence>
<dbReference type="CDD" id="cd11762">
    <property type="entry name" value="SH3_FCHSD_2"/>
    <property type="match status" value="1"/>
</dbReference>
<evidence type="ECO:0000256" key="7">
    <source>
        <dbReference type="ARBA" id="ARBA00023273"/>
    </source>
</evidence>
<comment type="subcellular location">
    <subcellularLocation>
        <location evidence="1">Cell projection</location>
    </subcellularLocation>
</comment>
<dbReference type="InterPro" id="IPR036028">
    <property type="entry name" value="SH3-like_dom_sf"/>
</dbReference>
<evidence type="ECO:0000256" key="8">
    <source>
        <dbReference type="PROSITE-ProRule" id="PRU00192"/>
    </source>
</evidence>
<feature type="domain" description="SH3" evidence="11">
    <location>
        <begin position="679"/>
        <end position="742"/>
    </location>
</feature>
<feature type="compositionally biased region" description="Basic and acidic residues" evidence="10">
    <location>
        <begin position="1012"/>
        <end position="1058"/>
    </location>
</feature>
<feature type="compositionally biased region" description="Polar residues" evidence="10">
    <location>
        <begin position="927"/>
        <end position="937"/>
    </location>
</feature>
<dbReference type="PANTHER" id="PTHR15735:SF21">
    <property type="entry name" value="PROTEIN NERVOUS WRECK"/>
    <property type="match status" value="1"/>
</dbReference>
<feature type="compositionally biased region" description="Low complexity" evidence="10">
    <location>
        <begin position="792"/>
        <end position="807"/>
    </location>
</feature>
<gene>
    <name evidence="13" type="ORF">OCTVUL_1B022404</name>
</gene>
<protein>
    <submittedName>
        <fullName evidence="13">F-BAR and double SH3 domains protein 2-like isoform X3</fullName>
    </submittedName>
</protein>
<feature type="compositionally biased region" description="Low complexity" evidence="10">
    <location>
        <begin position="938"/>
        <end position="947"/>
    </location>
</feature>
<evidence type="ECO:0000256" key="4">
    <source>
        <dbReference type="ARBA" id="ARBA00022737"/>
    </source>
</evidence>
<reference evidence="13" key="1">
    <citation type="submission" date="2023-08" db="EMBL/GenBank/DDBJ databases">
        <authorList>
            <person name="Alioto T."/>
            <person name="Alioto T."/>
            <person name="Gomez Garrido J."/>
        </authorList>
    </citation>
    <scope>NUCLEOTIDE SEQUENCE</scope>
</reference>
<feature type="compositionally biased region" description="Basic and acidic residues" evidence="10">
    <location>
        <begin position="902"/>
        <end position="922"/>
    </location>
</feature>
<evidence type="ECO:0000256" key="1">
    <source>
        <dbReference type="ARBA" id="ARBA00004316"/>
    </source>
</evidence>
<feature type="compositionally biased region" description="Low complexity" evidence="10">
    <location>
        <begin position="823"/>
        <end position="835"/>
    </location>
</feature>
<evidence type="ECO:0000313" key="14">
    <source>
        <dbReference type="Proteomes" id="UP001162480"/>
    </source>
</evidence>
<dbReference type="SMART" id="SM00326">
    <property type="entry name" value="SH3"/>
    <property type="match status" value="2"/>
</dbReference>
<keyword evidence="3" id="KW-0597">Phosphoprotein</keyword>
<feature type="region of interest" description="Disordered" evidence="10">
    <location>
        <begin position="745"/>
        <end position="1058"/>
    </location>
</feature>
<keyword evidence="2 8" id="KW-0728">SH3 domain</keyword>
<evidence type="ECO:0000256" key="6">
    <source>
        <dbReference type="ARBA" id="ARBA00023121"/>
    </source>
</evidence>
<dbReference type="GO" id="GO:0030833">
    <property type="term" value="P:regulation of actin filament polymerization"/>
    <property type="evidence" value="ECO:0007669"/>
    <property type="project" value="TreeGrafter"/>
</dbReference>
<dbReference type="GO" id="GO:0008289">
    <property type="term" value="F:lipid binding"/>
    <property type="evidence" value="ECO:0007669"/>
    <property type="project" value="UniProtKB-KW"/>
</dbReference>
<dbReference type="SMART" id="SM00055">
    <property type="entry name" value="FCH"/>
    <property type="match status" value="1"/>
</dbReference>
<evidence type="ECO:0000256" key="5">
    <source>
        <dbReference type="ARBA" id="ARBA00023054"/>
    </source>
</evidence>
<dbReference type="Gene3D" id="1.20.1270.60">
    <property type="entry name" value="Arfaptin homology (AH) domain/BAR domain"/>
    <property type="match status" value="1"/>
</dbReference>
<dbReference type="EMBL" id="OX597829">
    <property type="protein sequence ID" value="CAI9734467.1"/>
    <property type="molecule type" value="Genomic_DNA"/>
</dbReference>
<keyword evidence="7" id="KW-0966">Cell projection</keyword>
<evidence type="ECO:0000259" key="12">
    <source>
        <dbReference type="PROSITE" id="PS51741"/>
    </source>
</evidence>
<evidence type="ECO:0000256" key="3">
    <source>
        <dbReference type="ARBA" id="ARBA00022553"/>
    </source>
</evidence>
<dbReference type="Pfam" id="PF14604">
    <property type="entry name" value="SH3_9"/>
    <property type="match status" value="2"/>
</dbReference>
<evidence type="ECO:0000256" key="2">
    <source>
        <dbReference type="ARBA" id="ARBA00022443"/>
    </source>
</evidence>
<evidence type="ECO:0000259" key="11">
    <source>
        <dbReference type="PROSITE" id="PS50002"/>
    </source>
</evidence>
<dbReference type="InterPro" id="IPR001060">
    <property type="entry name" value="FCH_dom"/>
</dbReference>
<feature type="compositionally biased region" description="Polar residues" evidence="10">
    <location>
        <begin position="558"/>
        <end position="568"/>
    </location>
</feature>
<feature type="region of interest" description="Disordered" evidence="10">
    <location>
        <begin position="427"/>
        <end position="461"/>
    </location>
</feature>
<dbReference type="CDD" id="cd11761">
    <property type="entry name" value="SH3_FCHSD_1"/>
    <property type="match status" value="1"/>
</dbReference>
<dbReference type="Gene3D" id="2.30.30.40">
    <property type="entry name" value="SH3 Domains"/>
    <property type="match status" value="2"/>
</dbReference>
<dbReference type="InterPro" id="IPR035460">
    <property type="entry name" value="FCHSD_SH3_1"/>
</dbReference>
<dbReference type="GO" id="GO:0031594">
    <property type="term" value="C:neuromuscular junction"/>
    <property type="evidence" value="ECO:0007669"/>
    <property type="project" value="TreeGrafter"/>
</dbReference>
<keyword evidence="6" id="KW-0446">Lipid-binding</keyword>
<name>A0AA36FEB3_OCTVU</name>
<feature type="compositionally biased region" description="Basic and acidic residues" evidence="10">
    <location>
        <begin position="948"/>
        <end position="972"/>
    </location>
</feature>
<dbReference type="SUPFAM" id="SSF50044">
    <property type="entry name" value="SH3-domain"/>
    <property type="match status" value="2"/>
</dbReference>
<dbReference type="GO" id="GO:0042995">
    <property type="term" value="C:cell projection"/>
    <property type="evidence" value="ECO:0007669"/>
    <property type="project" value="UniProtKB-SubCell"/>
</dbReference>
<organism evidence="13 14">
    <name type="scientific">Octopus vulgaris</name>
    <name type="common">Common octopus</name>
    <dbReference type="NCBI Taxonomy" id="6645"/>
    <lineage>
        <taxon>Eukaryota</taxon>
        <taxon>Metazoa</taxon>
        <taxon>Spiralia</taxon>
        <taxon>Lophotrochozoa</taxon>
        <taxon>Mollusca</taxon>
        <taxon>Cephalopoda</taxon>
        <taxon>Coleoidea</taxon>
        <taxon>Octopodiformes</taxon>
        <taxon>Octopoda</taxon>
        <taxon>Incirrata</taxon>
        <taxon>Octopodidae</taxon>
        <taxon>Octopus</taxon>
    </lineage>
</organism>
<dbReference type="FunFam" id="2.30.30.40:FF:000033">
    <property type="entry name" value="FCH and double SH3 domains protein 2"/>
    <property type="match status" value="1"/>
</dbReference>
<dbReference type="GO" id="GO:0055037">
    <property type="term" value="C:recycling endosome"/>
    <property type="evidence" value="ECO:0007669"/>
    <property type="project" value="TreeGrafter"/>
</dbReference>
<dbReference type="PROSITE" id="PS51741">
    <property type="entry name" value="F_BAR"/>
    <property type="match status" value="1"/>
</dbReference>
<feature type="region of interest" description="Disordered" evidence="10">
    <location>
        <begin position="359"/>
        <end position="384"/>
    </location>
</feature>
<feature type="region of interest" description="Disordered" evidence="10">
    <location>
        <begin position="557"/>
        <end position="604"/>
    </location>
</feature>
<dbReference type="PROSITE" id="PS50002">
    <property type="entry name" value="SH3"/>
    <property type="match status" value="2"/>
</dbReference>
<dbReference type="GO" id="GO:0007274">
    <property type="term" value="P:neuromuscular synaptic transmission"/>
    <property type="evidence" value="ECO:0007669"/>
    <property type="project" value="TreeGrafter"/>
</dbReference>
<dbReference type="InterPro" id="IPR001452">
    <property type="entry name" value="SH3_domain"/>
</dbReference>
<feature type="compositionally biased region" description="Basic and acidic residues" evidence="10">
    <location>
        <begin position="853"/>
        <end position="867"/>
    </location>
</feature>
<dbReference type="SUPFAM" id="SSF103657">
    <property type="entry name" value="BAR/IMD domain-like"/>
    <property type="match status" value="1"/>
</dbReference>
<feature type="compositionally biased region" description="Basic and acidic residues" evidence="10">
    <location>
        <begin position="812"/>
        <end position="821"/>
    </location>
</feature>
<dbReference type="AlphaFoldDB" id="A0AA36FEB3"/>
<feature type="domain" description="F-BAR" evidence="12">
    <location>
        <begin position="6"/>
        <end position="289"/>
    </location>
</feature>